<feature type="region of interest" description="Disordered" evidence="1">
    <location>
        <begin position="513"/>
        <end position="782"/>
    </location>
</feature>
<accession>A0ABT6AHC8</accession>
<dbReference type="Proteomes" id="UP001221150">
    <property type="component" value="Unassembled WGS sequence"/>
</dbReference>
<organism evidence="2 3">
    <name type="scientific">Streptomyces tropicalis</name>
    <dbReference type="NCBI Taxonomy" id="3034234"/>
    <lineage>
        <taxon>Bacteria</taxon>
        <taxon>Bacillati</taxon>
        <taxon>Actinomycetota</taxon>
        <taxon>Actinomycetes</taxon>
        <taxon>Kitasatosporales</taxon>
        <taxon>Streptomycetaceae</taxon>
        <taxon>Streptomyces</taxon>
    </lineage>
</organism>
<feature type="compositionally biased region" description="Low complexity" evidence="1">
    <location>
        <begin position="1083"/>
        <end position="1121"/>
    </location>
</feature>
<evidence type="ECO:0000313" key="3">
    <source>
        <dbReference type="Proteomes" id="UP001221150"/>
    </source>
</evidence>
<feature type="compositionally biased region" description="Pro residues" evidence="1">
    <location>
        <begin position="518"/>
        <end position="533"/>
    </location>
</feature>
<dbReference type="EMBL" id="JARJBB010000056">
    <property type="protein sequence ID" value="MDF3303260.1"/>
    <property type="molecule type" value="Genomic_DNA"/>
</dbReference>
<feature type="compositionally biased region" description="Low complexity" evidence="1">
    <location>
        <begin position="665"/>
        <end position="680"/>
    </location>
</feature>
<feature type="region of interest" description="Disordered" evidence="1">
    <location>
        <begin position="272"/>
        <end position="310"/>
    </location>
</feature>
<dbReference type="PANTHER" id="PTHR48148">
    <property type="entry name" value="KERATINOCYTE PROLINE-RICH PROTEIN"/>
    <property type="match status" value="1"/>
</dbReference>
<comment type="caution">
    <text evidence="2">The sequence shown here is derived from an EMBL/GenBank/DDBJ whole genome shotgun (WGS) entry which is preliminary data.</text>
</comment>
<feature type="region of interest" description="Disordered" evidence="1">
    <location>
        <begin position="925"/>
        <end position="947"/>
    </location>
</feature>
<feature type="compositionally biased region" description="Polar residues" evidence="1">
    <location>
        <begin position="599"/>
        <end position="609"/>
    </location>
</feature>
<dbReference type="PANTHER" id="PTHR48148:SF2">
    <property type="entry name" value="PA14 DOMAIN-CONTAINING PROTEIN"/>
    <property type="match status" value="1"/>
</dbReference>
<keyword evidence="3" id="KW-1185">Reference proteome</keyword>
<feature type="compositionally biased region" description="Low complexity" evidence="1">
    <location>
        <begin position="582"/>
        <end position="598"/>
    </location>
</feature>
<feature type="non-terminal residue" evidence="2">
    <location>
        <position position="1241"/>
    </location>
</feature>
<name>A0ABT6AHC8_9ACTN</name>
<gene>
    <name evidence="2" type="ORF">P3H78_32580</name>
</gene>
<feature type="compositionally biased region" description="Basic and acidic residues" evidence="1">
    <location>
        <begin position="297"/>
        <end position="310"/>
    </location>
</feature>
<sequence>MPDPTSTTNTQQIGTVTHERDIMPMVRRHAARHADQRDPLTVELNEHEQKALNDVARGVISRSLGEWYRHNQQGIATEQTFDWTTRALWTLSALGLIQVPPYNPDRPDDRFFARLSELGEQRHRALRGEPTSEAPRPDLQEEQATLFAIAQPEPAPAADQDAPGTEPAAAEPEKAFPPFSLVRLQDLNDIARGNITEVGGRFMQRVPRRSVRPAGAPQRISALLDNGLAERDGAQIRLSERGHAWYTRYNHTVPDVPRDIETVNQAPLPPIDYAPQGALPAPAESGEAPRPPAPAPLRDDWHKTGKRSQKELEETYAMAAEAAARAARSTARDVADLVAGADHTYWTYQYPLAQYDENAAAALETLTDPIAHTYTADAVLNLRAALEEAGREATDHYVNNVRSPQWNTARGVQADDVHRVRVRGIVITYLDAVREHATTYGLDAGAIVSVLEDAAGWTGELVRLGNKEVKFPQLPAAEHVAEAAQHVANALRSYALGETDTVDTVADRRATWRALEPRPAPSPPGEAPAPSPGTPIDAPAQPVPGVSDQVRASAVPPAPAPAPAQDGAPLKVSAEGPREAAAEPAGASGSEAAAQSAADQSTGSPQHLRQGQAVREQPPIGEGTLPLRTPARTDDASPPETAFDAAPADAGEAETAVTQAPGTPVEPAAASAAATPNVAVERALDRTEEPGAAAIPPENAPTASEADEEALGANRVASAEPAVDSADDVAQSTAPEVGSSPHPQPAAARQEGTVATSAPPNPSAADQPLTPDSQEGTEPAAPYPDAAAYTAAHQALLRELDQHEQWLSATPAASRAAASLNDTDTLGIPGLTGLLALQTALGTGSDDGDQRAQLAQQLGHHLHCAQLTLAKIFHGQAARTTDTGKLRDLHQRAFQGQFIAFVQQTEDGEMELGQYIQHRAQQLTPQPVGIPDSTEPTPETAQEPTTMAVDPDEDDYIQLPVFELPGEILMTAEEAAPRLLAQAQAHLAGGATEVALLAHLHGRPVYALVDHQAGAPVLMLGLTAVDEEGSARAVTLPAVDLDAVDAQTLLAAATAWMNASDGGARPLLDYNPTTPAPAPSEPTPAEAPQATPGPATPTPSAAAPDAAQQIAAPSAPAAQESVTATGDGEHNGSDSPAAQPAAESPGAVVQEAVAEPAAAPVETAAAATEPEAEASPSKEQQDQDNAGQAERSVAPAEQPGPAVADPVDQLTALAHSALTELGVALEATGVLTAERTVVITL</sequence>
<feature type="region of interest" description="Disordered" evidence="1">
    <location>
        <begin position="1066"/>
        <end position="1205"/>
    </location>
</feature>
<reference evidence="2 3" key="1">
    <citation type="submission" date="2023-03" db="EMBL/GenBank/DDBJ databases">
        <title>Draft genome sequence of Streptomyces sp. K1PA1 isolated from peat swamp forest in Thailand.</title>
        <authorList>
            <person name="Klaysubun C."/>
            <person name="Duangmal K."/>
        </authorList>
    </citation>
    <scope>NUCLEOTIDE SEQUENCE [LARGE SCALE GENOMIC DNA]</scope>
    <source>
        <strain evidence="2 3">K1PA1</strain>
    </source>
</reference>
<feature type="compositionally biased region" description="Low complexity" evidence="1">
    <location>
        <begin position="563"/>
        <end position="575"/>
    </location>
</feature>
<feature type="compositionally biased region" description="Low complexity" evidence="1">
    <location>
        <begin position="934"/>
        <end position="946"/>
    </location>
</feature>
<evidence type="ECO:0000313" key="2">
    <source>
        <dbReference type="EMBL" id="MDF3303260.1"/>
    </source>
</evidence>
<proteinExistence type="predicted"/>
<evidence type="ECO:0000256" key="1">
    <source>
        <dbReference type="SAM" id="MobiDB-lite"/>
    </source>
</evidence>
<feature type="compositionally biased region" description="Low complexity" evidence="1">
    <location>
        <begin position="638"/>
        <end position="656"/>
    </location>
</feature>
<protein>
    <submittedName>
        <fullName evidence="2">Uncharacterized protein</fullName>
    </submittedName>
</protein>
<feature type="compositionally biased region" description="Low complexity" evidence="1">
    <location>
        <begin position="1147"/>
        <end position="1169"/>
    </location>
</feature>